<evidence type="ECO:0000256" key="1">
    <source>
        <dbReference type="ARBA" id="ARBA00007033"/>
    </source>
</evidence>
<keyword evidence="4" id="KW-1185">Reference proteome</keyword>
<dbReference type="Proteomes" id="UP000078348">
    <property type="component" value="Unassembled WGS sequence"/>
</dbReference>
<gene>
    <name evidence="3" type="ORF">AV274_6240</name>
</gene>
<evidence type="ECO:0000313" key="4">
    <source>
        <dbReference type="Proteomes" id="UP000078348"/>
    </source>
</evidence>
<dbReference type="InterPro" id="IPR029044">
    <property type="entry name" value="Nucleotide-diphossugar_trans"/>
</dbReference>
<dbReference type="Pfam" id="PF03407">
    <property type="entry name" value="Nucleotid_trans"/>
    <property type="match status" value="1"/>
</dbReference>
<dbReference type="AlphaFoldDB" id="A0A196S4S4"/>
<proteinExistence type="inferred from homology"/>
<comment type="similarity">
    <text evidence="1">Belongs to the glycosyltransferase 77 family.</text>
</comment>
<dbReference type="OrthoDB" id="1712432at2759"/>
<evidence type="ECO:0000313" key="3">
    <source>
        <dbReference type="EMBL" id="OAO12105.1"/>
    </source>
</evidence>
<name>A0A196S4S4_BLAHN</name>
<accession>A0A196S4S4</accession>
<dbReference type="PANTHER" id="PTHR47032:SF1">
    <property type="entry name" value="UDP-D-XYLOSE:L-FUCOSE ALPHA-1,3-D-XYLOSYLTRANSFERASE-RELATED"/>
    <property type="match status" value="1"/>
</dbReference>
<dbReference type="SUPFAM" id="SSF53448">
    <property type="entry name" value="Nucleotide-diphospho-sugar transferases"/>
    <property type="match status" value="1"/>
</dbReference>
<dbReference type="InterPro" id="IPR052636">
    <property type="entry name" value="UDP-D-xylose:L-fucose_XylT"/>
</dbReference>
<reference evidence="3 4" key="1">
    <citation type="submission" date="2016-05" db="EMBL/GenBank/DDBJ databases">
        <title>Nuclear genome of Blastocystis sp. subtype 1 NandII.</title>
        <authorList>
            <person name="Gentekaki E."/>
            <person name="Curtis B."/>
            <person name="Stairs C."/>
            <person name="Eme L."/>
            <person name="Herman E."/>
            <person name="Klimes V."/>
            <person name="Arias M.C."/>
            <person name="Elias M."/>
            <person name="Hilliou F."/>
            <person name="Klute M."/>
            <person name="Malik S.-B."/>
            <person name="Pightling A."/>
            <person name="Rachubinski R."/>
            <person name="Salas D."/>
            <person name="Schlacht A."/>
            <person name="Suga H."/>
            <person name="Archibald J."/>
            <person name="Ball S.G."/>
            <person name="Clark G."/>
            <person name="Dacks J."/>
            <person name="Van Der Giezen M."/>
            <person name="Tsaousis A."/>
            <person name="Roger A."/>
        </authorList>
    </citation>
    <scope>NUCLEOTIDE SEQUENCE [LARGE SCALE GENOMIC DNA]</scope>
    <source>
        <strain evidence="4">ATCC 50177 / NandII</strain>
    </source>
</reference>
<dbReference type="GO" id="GO:0016757">
    <property type="term" value="F:glycosyltransferase activity"/>
    <property type="evidence" value="ECO:0007669"/>
    <property type="project" value="TreeGrafter"/>
</dbReference>
<sequence>MRIYPNRLRLIDIYSFLKANFKTTTLMITICDKGYANTFKLFYRLSHMERYSNFVAFVMDKEGFDLLSKEGYPVFYYKNDLLSQSEASRSTRMWTSSAFNKMVLKLCVIRDLLLLKYSVLYMDSDVILFKDPLPALQHYTQYDFVAQRDDEICAGFMFIQPTRASYTMITVATTLMYMRRIMDQDAIITYTKKKGRVNYTFLPSTQFMSGRDYAITHQFADDHCPSDANIISYHNNYVIHESNKLYRWREQGLFTDDHGYYARDPAGYVLLDLLPNNYLTAFNVLAELVNRLNRTLILPTVACPRGVNRTRCNICSIDDTCCYNFQRMIHFRFRARQILQDKRAPAALLEEYKNGPTFSYAMSQTGAPYVKENTVRTSGADEE</sequence>
<organism evidence="3 4">
    <name type="scientific">Blastocystis sp. subtype 1 (strain ATCC 50177 / NandII)</name>
    <dbReference type="NCBI Taxonomy" id="478820"/>
    <lineage>
        <taxon>Eukaryota</taxon>
        <taxon>Sar</taxon>
        <taxon>Stramenopiles</taxon>
        <taxon>Bigyra</taxon>
        <taxon>Opalozoa</taxon>
        <taxon>Opalinata</taxon>
        <taxon>Blastocystidae</taxon>
        <taxon>Blastocystis</taxon>
    </lineage>
</organism>
<dbReference type="InterPro" id="IPR005069">
    <property type="entry name" value="Nucl-diP-sugar_transferase"/>
</dbReference>
<comment type="caution">
    <text evidence="3">The sequence shown here is derived from an EMBL/GenBank/DDBJ whole genome shotgun (WGS) entry which is preliminary data.</text>
</comment>
<protein>
    <recommendedName>
        <fullName evidence="2">Nucleotide-diphospho-sugar transferase domain-containing protein</fullName>
    </recommendedName>
</protein>
<dbReference type="GO" id="GO:0005794">
    <property type="term" value="C:Golgi apparatus"/>
    <property type="evidence" value="ECO:0007669"/>
    <property type="project" value="TreeGrafter"/>
</dbReference>
<feature type="domain" description="Nucleotide-diphospho-sugar transferase" evidence="2">
    <location>
        <begin position="52"/>
        <end position="247"/>
    </location>
</feature>
<evidence type="ECO:0000259" key="2">
    <source>
        <dbReference type="Pfam" id="PF03407"/>
    </source>
</evidence>
<dbReference type="EMBL" id="LXWW01000563">
    <property type="protein sequence ID" value="OAO12105.1"/>
    <property type="molecule type" value="Genomic_DNA"/>
</dbReference>
<dbReference type="PANTHER" id="PTHR47032">
    <property type="entry name" value="UDP-D-XYLOSE:L-FUCOSE ALPHA-1,3-D-XYLOSYLTRANSFERASE-RELATED"/>
    <property type="match status" value="1"/>
</dbReference>